<dbReference type="FunFam" id="1.10.287.950:FF:000001">
    <property type="entry name" value="Methyl-accepting chemotaxis sensory transducer"/>
    <property type="match status" value="1"/>
</dbReference>
<comment type="similarity">
    <text evidence="10">Belongs to the methyl-accepting chemotaxis (MCP) protein family.</text>
</comment>
<gene>
    <name evidence="15" type="ORF">DFR37_101445</name>
</gene>
<dbReference type="Pfam" id="PF02203">
    <property type="entry name" value="TarH"/>
    <property type="match status" value="1"/>
</dbReference>
<dbReference type="InterPro" id="IPR035440">
    <property type="entry name" value="4HB_MCP_dom_sf"/>
</dbReference>
<evidence type="ECO:0000256" key="10">
    <source>
        <dbReference type="ARBA" id="ARBA00029447"/>
    </source>
</evidence>
<dbReference type="GO" id="GO:0005886">
    <property type="term" value="C:plasma membrane"/>
    <property type="evidence" value="ECO:0007669"/>
    <property type="project" value="UniProtKB-SubCell"/>
</dbReference>
<dbReference type="InterPro" id="IPR003660">
    <property type="entry name" value="HAMP_dom"/>
</dbReference>
<feature type="domain" description="Methyl-accepting transducer" evidence="13">
    <location>
        <begin position="295"/>
        <end position="524"/>
    </location>
</feature>
<dbReference type="PROSITE" id="PS50885">
    <property type="entry name" value="HAMP"/>
    <property type="match status" value="1"/>
</dbReference>
<protein>
    <submittedName>
        <fullName evidence="15">Methyl-accepting chemotaxis sensory transducer with TarH sensor</fullName>
    </submittedName>
</protein>
<dbReference type="PANTHER" id="PTHR43531">
    <property type="entry name" value="PROTEIN ICFG"/>
    <property type="match status" value="1"/>
</dbReference>
<evidence type="ECO:0000256" key="11">
    <source>
        <dbReference type="PROSITE-ProRule" id="PRU00284"/>
    </source>
</evidence>
<dbReference type="SMART" id="SM00304">
    <property type="entry name" value="HAMP"/>
    <property type="match status" value="1"/>
</dbReference>
<dbReference type="InterPro" id="IPR004090">
    <property type="entry name" value="Chemotax_Me-accpt_rcpt"/>
</dbReference>
<dbReference type="OrthoDB" id="9806477at2"/>
<evidence type="ECO:0000256" key="4">
    <source>
        <dbReference type="ARBA" id="ARBA00022500"/>
    </source>
</evidence>
<feature type="domain" description="HAMP" evidence="14">
    <location>
        <begin position="238"/>
        <end position="290"/>
    </location>
</feature>
<comment type="subcellular location">
    <subcellularLocation>
        <location evidence="1">Cell inner membrane</location>
        <topology evidence="1">Multi-pass membrane protein</topology>
    </subcellularLocation>
</comment>
<keyword evidence="16" id="KW-1185">Reference proteome</keyword>
<accession>A0A366HLJ6</accession>
<keyword evidence="3" id="KW-0488">Methylation</keyword>
<keyword evidence="5" id="KW-0997">Cell inner membrane</keyword>
<dbReference type="Proteomes" id="UP000253628">
    <property type="component" value="Unassembled WGS sequence"/>
</dbReference>
<dbReference type="InterPro" id="IPR004089">
    <property type="entry name" value="MCPsignal_dom"/>
</dbReference>
<evidence type="ECO:0000313" key="16">
    <source>
        <dbReference type="Proteomes" id="UP000253628"/>
    </source>
</evidence>
<keyword evidence="7 12" id="KW-1133">Transmembrane helix</keyword>
<organism evidence="15 16">
    <name type="scientific">Eoetvoesiella caeni</name>
    <dbReference type="NCBI Taxonomy" id="645616"/>
    <lineage>
        <taxon>Bacteria</taxon>
        <taxon>Pseudomonadati</taxon>
        <taxon>Pseudomonadota</taxon>
        <taxon>Betaproteobacteria</taxon>
        <taxon>Burkholderiales</taxon>
        <taxon>Alcaligenaceae</taxon>
        <taxon>Eoetvoesiella</taxon>
    </lineage>
</organism>
<dbReference type="PROSITE" id="PS50111">
    <property type="entry name" value="CHEMOTAXIS_TRANSDUC_2"/>
    <property type="match status" value="1"/>
</dbReference>
<evidence type="ECO:0000256" key="5">
    <source>
        <dbReference type="ARBA" id="ARBA00022519"/>
    </source>
</evidence>
<dbReference type="Pfam" id="PF00015">
    <property type="entry name" value="MCPsignal"/>
    <property type="match status" value="1"/>
</dbReference>
<evidence type="ECO:0000256" key="2">
    <source>
        <dbReference type="ARBA" id="ARBA00022475"/>
    </source>
</evidence>
<evidence type="ECO:0000256" key="1">
    <source>
        <dbReference type="ARBA" id="ARBA00004429"/>
    </source>
</evidence>
<dbReference type="InterPro" id="IPR051310">
    <property type="entry name" value="MCP_chemotaxis"/>
</dbReference>
<dbReference type="SUPFAM" id="SSF58104">
    <property type="entry name" value="Methyl-accepting chemotaxis protein (MCP) signaling domain"/>
    <property type="match status" value="1"/>
</dbReference>
<evidence type="ECO:0000256" key="6">
    <source>
        <dbReference type="ARBA" id="ARBA00022692"/>
    </source>
</evidence>
<evidence type="ECO:0000259" key="13">
    <source>
        <dbReference type="PROSITE" id="PS50111"/>
    </source>
</evidence>
<proteinExistence type="inferred from homology"/>
<keyword evidence="4" id="KW-0145">Chemotaxis</keyword>
<evidence type="ECO:0000313" key="15">
    <source>
        <dbReference type="EMBL" id="RBP43316.1"/>
    </source>
</evidence>
<feature type="transmembrane region" description="Helical" evidence="12">
    <location>
        <begin position="211"/>
        <end position="236"/>
    </location>
</feature>
<comment type="caution">
    <text evidence="15">The sequence shown here is derived from an EMBL/GenBank/DDBJ whole genome shotgun (WGS) entry which is preliminary data.</text>
</comment>
<evidence type="ECO:0000256" key="7">
    <source>
        <dbReference type="ARBA" id="ARBA00022989"/>
    </source>
</evidence>
<evidence type="ECO:0000256" key="8">
    <source>
        <dbReference type="ARBA" id="ARBA00023136"/>
    </source>
</evidence>
<dbReference type="SMART" id="SM00283">
    <property type="entry name" value="MA"/>
    <property type="match status" value="1"/>
</dbReference>
<dbReference type="Pfam" id="PF00672">
    <property type="entry name" value="HAMP"/>
    <property type="match status" value="1"/>
</dbReference>
<keyword evidence="8 12" id="KW-0472">Membrane</keyword>
<evidence type="ECO:0000256" key="9">
    <source>
        <dbReference type="ARBA" id="ARBA00023224"/>
    </source>
</evidence>
<dbReference type="InterPro" id="IPR003122">
    <property type="entry name" value="Tar_rcpt_lig-bd"/>
</dbReference>
<dbReference type="Gene3D" id="1.10.287.950">
    <property type="entry name" value="Methyl-accepting chemotaxis protein"/>
    <property type="match status" value="1"/>
</dbReference>
<dbReference type="AlphaFoldDB" id="A0A366HLJ6"/>
<sequence length="576" mass="61670">MKRFAVFTNLKVRTSLVLVLIFFVAMLLVGAALGVFSLRANNLTLTQVTQNQHIRAALADSIDRFKSVQVALGRAVEAIQTKRLQDAEAKNDPSGSMSSLGTLTESATRHVERAKQDFAESQKAYERFRKLSAGQTDRVFNGVNNAYSSLMNGGVEPLFDYLMAGDVDGYNAYKDSTGEYLQDDLYASVADFNKYQQKNIEQIQADEAAHYLLVIKLVAAGIVAALIMSILAYVFLGRTVLRPLRQAGMHFDRIAGGDLTQRIDVRSRNEIGVLYEALRRMQESLTRTVTQVRQGVQEIDVGSREIFMGNTDLSSRTEQQAASLQQTAASMEELAGTVRQNTDNAQQADGLAKAASDVAQRGGVAVSAVMETMDAISSSSGKIAEIVGVIDGIAFQTNILALNAAVEAARAGEQGKGFAVVAGEVRSLAQRSAQAAKEIKVLIEESLDTIRSGARQAGQAGAIMGEVVDSVRGVTTIMGEISSASNEQSDGIEQVNQAVAQMDTVVQQNAALVQEAAAAAGSLQEQATRLTEAVAVFKISAAEIIDASAPQLQQDRHEENAYPAQLPASLQLAAQG</sequence>
<evidence type="ECO:0000259" key="14">
    <source>
        <dbReference type="PROSITE" id="PS50885"/>
    </source>
</evidence>
<dbReference type="RefSeq" id="WP_113931603.1">
    <property type="nucleotide sequence ID" value="NZ_JACCEU010000001.1"/>
</dbReference>
<dbReference type="EMBL" id="QNRQ01000001">
    <property type="protein sequence ID" value="RBP43316.1"/>
    <property type="molecule type" value="Genomic_DNA"/>
</dbReference>
<keyword evidence="9 11" id="KW-0807">Transducer</keyword>
<keyword evidence="6 12" id="KW-0812">Transmembrane</keyword>
<dbReference type="GO" id="GO:0004888">
    <property type="term" value="F:transmembrane signaling receptor activity"/>
    <property type="evidence" value="ECO:0007669"/>
    <property type="project" value="InterPro"/>
</dbReference>
<keyword evidence="2" id="KW-1003">Cell membrane</keyword>
<dbReference type="SUPFAM" id="SSF47170">
    <property type="entry name" value="Aspartate receptor, ligand-binding domain"/>
    <property type="match status" value="1"/>
</dbReference>
<reference evidence="15 16" key="1">
    <citation type="submission" date="2018-06" db="EMBL/GenBank/DDBJ databases">
        <title>Genomic Encyclopedia of Type Strains, Phase IV (KMG-IV): sequencing the most valuable type-strain genomes for metagenomic binning, comparative biology and taxonomic classification.</title>
        <authorList>
            <person name="Goeker M."/>
        </authorList>
    </citation>
    <scope>NUCLEOTIDE SEQUENCE [LARGE SCALE GENOMIC DNA]</scope>
    <source>
        <strain evidence="15 16">DSM 25520</strain>
    </source>
</reference>
<dbReference type="GO" id="GO:0006935">
    <property type="term" value="P:chemotaxis"/>
    <property type="evidence" value="ECO:0007669"/>
    <property type="project" value="UniProtKB-KW"/>
</dbReference>
<dbReference type="CDD" id="cd11386">
    <property type="entry name" value="MCP_signal"/>
    <property type="match status" value="1"/>
</dbReference>
<dbReference type="GO" id="GO:0007165">
    <property type="term" value="P:signal transduction"/>
    <property type="evidence" value="ECO:0007669"/>
    <property type="project" value="UniProtKB-KW"/>
</dbReference>
<evidence type="ECO:0000256" key="3">
    <source>
        <dbReference type="ARBA" id="ARBA00022481"/>
    </source>
</evidence>
<dbReference type="PRINTS" id="PR00260">
    <property type="entry name" value="CHEMTRNSDUCR"/>
</dbReference>
<evidence type="ECO:0000256" key="12">
    <source>
        <dbReference type="SAM" id="Phobius"/>
    </source>
</evidence>
<dbReference type="PANTHER" id="PTHR43531:SF14">
    <property type="entry name" value="METHYL-ACCEPTING CHEMOTAXIS PROTEIN I-RELATED"/>
    <property type="match status" value="1"/>
</dbReference>
<dbReference type="CDD" id="cd06225">
    <property type="entry name" value="HAMP"/>
    <property type="match status" value="1"/>
</dbReference>
<name>A0A366HLJ6_9BURK</name>